<dbReference type="EC" id="1.2.1.88" evidence="2"/>
<feature type="active site" evidence="8">
    <location>
        <position position="295"/>
    </location>
</feature>
<keyword evidence="4" id="KW-0520">NAD</keyword>
<dbReference type="PROSITE" id="PS00070">
    <property type="entry name" value="ALDEHYDE_DEHYDR_CYS"/>
    <property type="match status" value="1"/>
</dbReference>
<organism evidence="11 12">
    <name type="scientific">Fervidobacterium nodosum (strain ATCC 35602 / DSM 5306 / Rt17-B1)</name>
    <dbReference type="NCBI Taxonomy" id="381764"/>
    <lineage>
        <taxon>Bacteria</taxon>
        <taxon>Thermotogati</taxon>
        <taxon>Thermotogota</taxon>
        <taxon>Thermotogae</taxon>
        <taxon>Thermotogales</taxon>
        <taxon>Fervidobacteriaceae</taxon>
        <taxon>Fervidobacterium</taxon>
    </lineage>
</organism>
<dbReference type="InterPro" id="IPR005932">
    <property type="entry name" value="RocA"/>
</dbReference>
<dbReference type="GO" id="GO:0003842">
    <property type="term" value="F:L-glutamate gamma-semialdehyde dehydrogenase activity"/>
    <property type="evidence" value="ECO:0007669"/>
    <property type="project" value="UniProtKB-EC"/>
</dbReference>
<evidence type="ECO:0000256" key="7">
    <source>
        <dbReference type="ARBA" id="ARBA00061617"/>
    </source>
</evidence>
<reference evidence="11 12" key="2">
    <citation type="journal article" date="2009" name="Proc. Natl. Acad. Sci. U.S.A.">
        <title>On the chimeric nature, thermophilic origin, and phylogenetic placement of the Thermotogales.</title>
        <authorList>
            <person name="Zhaxybayeva O."/>
            <person name="Swithers K.S."/>
            <person name="Lapierre P."/>
            <person name="Fournier G.P."/>
            <person name="Bickhart D.M."/>
            <person name="DeBoy R.T."/>
            <person name="Nelson K.E."/>
            <person name="Nesbo C.L."/>
            <person name="Doolittle W.F."/>
            <person name="Gogarten J.P."/>
            <person name="Noll K.M."/>
        </authorList>
    </citation>
    <scope>NUCLEOTIDE SEQUENCE [LARGE SCALE GENOMIC DNA]</scope>
    <source>
        <strain evidence="12">ATCC 35602 / DSM 5306 / Rt17-B1</strain>
    </source>
</reference>
<comment type="catalytic activity">
    <reaction evidence="6">
        <text>L-glutamate 5-semialdehyde + NAD(+) + H2O = L-glutamate + NADH + 2 H(+)</text>
        <dbReference type="Rhea" id="RHEA:30235"/>
        <dbReference type="ChEBI" id="CHEBI:15377"/>
        <dbReference type="ChEBI" id="CHEBI:15378"/>
        <dbReference type="ChEBI" id="CHEBI:29985"/>
        <dbReference type="ChEBI" id="CHEBI:57540"/>
        <dbReference type="ChEBI" id="CHEBI:57945"/>
        <dbReference type="ChEBI" id="CHEBI:58066"/>
        <dbReference type="EC" id="1.2.1.88"/>
    </reaction>
</comment>
<dbReference type="InterPro" id="IPR016161">
    <property type="entry name" value="Ald_DH/histidinol_DH"/>
</dbReference>
<gene>
    <name evidence="11" type="ordered locus">Fnod_1641</name>
</gene>
<dbReference type="KEGG" id="fno:Fnod_1641"/>
<keyword evidence="12" id="KW-1185">Reference proteome</keyword>
<name>A7HNJ3_FERNB</name>
<dbReference type="PROSITE" id="PS00687">
    <property type="entry name" value="ALDEHYDE_DEHYDR_GLU"/>
    <property type="match status" value="1"/>
</dbReference>
<comment type="pathway">
    <text evidence="1">Amino-acid degradation; L-proline degradation into L-glutamate; L-glutamate from L-proline: step 2/2.</text>
</comment>
<keyword evidence="3 9" id="KW-0560">Oxidoreductase</keyword>
<comment type="similarity">
    <text evidence="7">Belongs to the aldehyde dehydrogenase family. RocA subfamily.</text>
</comment>
<dbReference type="EMBL" id="CP000771">
    <property type="protein sequence ID" value="ABS61476.1"/>
    <property type="molecule type" value="Genomic_DNA"/>
</dbReference>
<dbReference type="InterPro" id="IPR016160">
    <property type="entry name" value="Ald_DH_CS_CYS"/>
</dbReference>
<evidence type="ECO:0000256" key="3">
    <source>
        <dbReference type="ARBA" id="ARBA00023002"/>
    </source>
</evidence>
<evidence type="ECO:0000256" key="1">
    <source>
        <dbReference type="ARBA" id="ARBA00004786"/>
    </source>
</evidence>
<reference evidence="11 12" key="1">
    <citation type="submission" date="2007-07" db="EMBL/GenBank/DDBJ databases">
        <title>Complete sequence of Fervidobacterium nodosum Rt17-B1.</title>
        <authorList>
            <consortium name="US DOE Joint Genome Institute"/>
            <person name="Copeland A."/>
            <person name="Lucas S."/>
            <person name="Lapidus A."/>
            <person name="Barry K."/>
            <person name="Glavina del Rio T."/>
            <person name="Dalin E."/>
            <person name="Tice H."/>
            <person name="Pitluck S."/>
            <person name="Saunders E."/>
            <person name="Brettin T."/>
            <person name="Bruce D."/>
            <person name="Detter J.C."/>
            <person name="Han C."/>
            <person name="Schmutz J."/>
            <person name="Larimer F."/>
            <person name="Land M."/>
            <person name="Hauser L."/>
            <person name="Kyrpides N."/>
            <person name="Mikhailova N."/>
            <person name="Nelson K."/>
            <person name="Gogarten J.P."/>
            <person name="Noll K."/>
            <person name="Richardson P."/>
        </authorList>
    </citation>
    <scope>NUCLEOTIDE SEQUENCE [LARGE SCALE GENOMIC DNA]</scope>
    <source>
        <strain evidence="12">ATCC 35602 / DSM 5306 / Rt17-B1</strain>
    </source>
</reference>
<dbReference type="NCBIfam" id="NF002852">
    <property type="entry name" value="PRK03137.1"/>
    <property type="match status" value="1"/>
</dbReference>
<evidence type="ECO:0000259" key="10">
    <source>
        <dbReference type="Pfam" id="PF00171"/>
    </source>
</evidence>
<dbReference type="HOGENOM" id="CLU_005391_1_0_0"/>
<evidence type="ECO:0000313" key="12">
    <source>
        <dbReference type="Proteomes" id="UP000002415"/>
    </source>
</evidence>
<dbReference type="InterPro" id="IPR016162">
    <property type="entry name" value="Ald_DH_N"/>
</dbReference>
<dbReference type="Gene3D" id="3.40.605.10">
    <property type="entry name" value="Aldehyde Dehydrogenase, Chain A, domain 1"/>
    <property type="match status" value="1"/>
</dbReference>
<dbReference type="FunFam" id="3.40.309.10:FF:000005">
    <property type="entry name" value="1-pyrroline-5-carboxylate dehydrogenase 1"/>
    <property type="match status" value="1"/>
</dbReference>
<dbReference type="STRING" id="381764.Fnod_1641"/>
<dbReference type="Gene3D" id="3.40.309.10">
    <property type="entry name" value="Aldehyde Dehydrogenase, Chain A, domain 2"/>
    <property type="match status" value="1"/>
</dbReference>
<accession>A7HNJ3</accession>
<dbReference type="CDD" id="cd07124">
    <property type="entry name" value="ALDH_PutA-P5CDH-RocA"/>
    <property type="match status" value="1"/>
</dbReference>
<protein>
    <recommendedName>
        <fullName evidence="5">L-glutamate gamma-semialdehyde dehydrogenase</fullName>
        <ecNumber evidence="2">1.2.1.88</ecNumber>
    </recommendedName>
    <alternativeName>
        <fullName evidence="5">L-glutamate gamma-semialdehyde dehydrogenase</fullName>
    </alternativeName>
</protein>
<evidence type="ECO:0000256" key="6">
    <source>
        <dbReference type="ARBA" id="ARBA00048142"/>
    </source>
</evidence>
<dbReference type="Proteomes" id="UP000002415">
    <property type="component" value="Chromosome"/>
</dbReference>
<evidence type="ECO:0000313" key="11">
    <source>
        <dbReference type="EMBL" id="ABS61476.1"/>
    </source>
</evidence>
<dbReference type="PANTHER" id="PTHR42862:SF1">
    <property type="entry name" value="DELTA-1-PYRROLINE-5-CARBOXYLATE DEHYDROGENASE 2, ISOFORM A-RELATED"/>
    <property type="match status" value="1"/>
</dbReference>
<evidence type="ECO:0000256" key="8">
    <source>
        <dbReference type="PROSITE-ProRule" id="PRU10007"/>
    </source>
</evidence>
<dbReference type="OrthoDB" id="9762913at2"/>
<dbReference type="PANTHER" id="PTHR42862">
    <property type="entry name" value="DELTA-1-PYRROLINE-5-CARBOXYLATE DEHYDROGENASE 1, ISOFORM A-RELATED"/>
    <property type="match status" value="1"/>
</dbReference>
<evidence type="ECO:0000256" key="5">
    <source>
        <dbReference type="ARBA" id="ARBA00032259"/>
    </source>
</evidence>
<dbReference type="FunFam" id="3.40.605.10:FF:000045">
    <property type="entry name" value="1-pyrroline-5-carboxylate dehydrogenase 1"/>
    <property type="match status" value="1"/>
</dbReference>
<evidence type="ECO:0000256" key="2">
    <source>
        <dbReference type="ARBA" id="ARBA00012884"/>
    </source>
</evidence>
<dbReference type="GO" id="GO:0009898">
    <property type="term" value="C:cytoplasmic side of plasma membrane"/>
    <property type="evidence" value="ECO:0007669"/>
    <property type="project" value="TreeGrafter"/>
</dbReference>
<dbReference type="InterPro" id="IPR015590">
    <property type="entry name" value="Aldehyde_DH_dom"/>
</dbReference>
<dbReference type="GO" id="GO:0010133">
    <property type="term" value="P:L-proline catabolic process to L-glutamate"/>
    <property type="evidence" value="ECO:0007669"/>
    <property type="project" value="TreeGrafter"/>
</dbReference>
<dbReference type="InterPro" id="IPR050485">
    <property type="entry name" value="Proline_metab_enzyme"/>
</dbReference>
<dbReference type="AlphaFoldDB" id="A7HNJ3"/>
<dbReference type="GO" id="GO:0004657">
    <property type="term" value="F:proline dehydrogenase activity"/>
    <property type="evidence" value="ECO:0007669"/>
    <property type="project" value="UniProtKB-ARBA"/>
</dbReference>
<dbReference type="NCBIfam" id="TIGR01237">
    <property type="entry name" value="D1pyr5carbox2"/>
    <property type="match status" value="1"/>
</dbReference>
<dbReference type="eggNOG" id="COG1012">
    <property type="taxonomic scope" value="Bacteria"/>
</dbReference>
<proteinExistence type="inferred from homology"/>
<sequence length="525" mass="58492">MGYEVTDWTIIPPFKNEPVTDFSKPENETKMKEALEKVYKEFGKEYDIFIGGKPYKTEKKIKSINPSKFDEIVGYVNSANEELAEKALENAWEAFKTWSRTPAHVRAEYLLKAAKKIRERKFEFDAWLVYEVGKNWVEADADVSEAIDFLEFYAREMVRYASEQPLVRITGEYNELRYIPLGVGIVIPPWNFPLAILVGMTSAAVVTGNTVVLKPASDSPVIAAKFFEVLQEVGLPDGVVNFLPGSGALAGEFLVKHPKTRFISFTGSKDVGLRIHELAAKPQPGQIWIKRTVLEMGGKDAVVVDETADLDAAAEGIVVSAFGYQGQKCSAGSRAVIVKEVYDKVIEKVIERISKIKMGDVRYKENWLGPVVNKSSMEKILAYIEIGKKEGQLIYGGNGREDLGGYFIEPTIFKDVPWDARIAQEEIFGPVLAIIKAEDFDDALRIANATEYGLTGSLYSKDRNRIERAKEEFHVGNLYFNRKSTGALVGVHPFGGFNMSGTDSKAGGRDYLGLFLQAKAISEKI</sequence>
<feature type="domain" description="Aldehyde dehydrogenase" evidence="10">
    <location>
        <begin position="58"/>
        <end position="521"/>
    </location>
</feature>
<evidence type="ECO:0000256" key="9">
    <source>
        <dbReference type="RuleBase" id="RU003345"/>
    </source>
</evidence>
<dbReference type="InterPro" id="IPR029510">
    <property type="entry name" value="Ald_DH_CS_GLU"/>
</dbReference>
<dbReference type="InterPro" id="IPR016163">
    <property type="entry name" value="Ald_DH_C"/>
</dbReference>
<dbReference type="Pfam" id="PF00171">
    <property type="entry name" value="Aldedh"/>
    <property type="match status" value="1"/>
</dbReference>
<dbReference type="RefSeq" id="WP_011994767.1">
    <property type="nucleotide sequence ID" value="NC_009718.1"/>
</dbReference>
<dbReference type="SUPFAM" id="SSF53720">
    <property type="entry name" value="ALDH-like"/>
    <property type="match status" value="1"/>
</dbReference>
<evidence type="ECO:0000256" key="4">
    <source>
        <dbReference type="ARBA" id="ARBA00023027"/>
    </source>
</evidence>